<dbReference type="SMART" id="SM00342">
    <property type="entry name" value="HTH_ARAC"/>
    <property type="match status" value="1"/>
</dbReference>
<evidence type="ECO:0000256" key="2">
    <source>
        <dbReference type="ARBA" id="ARBA00023163"/>
    </source>
</evidence>
<evidence type="ECO:0000313" key="5">
    <source>
        <dbReference type="Proteomes" id="UP000633219"/>
    </source>
</evidence>
<dbReference type="Pfam" id="PF12833">
    <property type="entry name" value="HTH_18"/>
    <property type="match status" value="1"/>
</dbReference>
<dbReference type="Gene3D" id="1.10.10.60">
    <property type="entry name" value="Homeodomain-like"/>
    <property type="match status" value="1"/>
</dbReference>
<evidence type="ECO:0000259" key="3">
    <source>
        <dbReference type="PROSITE" id="PS01124"/>
    </source>
</evidence>
<dbReference type="InterPro" id="IPR009057">
    <property type="entry name" value="Homeodomain-like_sf"/>
</dbReference>
<keyword evidence="5" id="KW-1185">Reference proteome</keyword>
<dbReference type="AlphaFoldDB" id="A0A936YKJ4"/>
<name>A0A936YKJ4_9HYPH</name>
<dbReference type="PANTHER" id="PTHR43436">
    <property type="entry name" value="ARAC-FAMILY TRANSCRIPTIONAL REGULATOR"/>
    <property type="match status" value="1"/>
</dbReference>
<dbReference type="PANTHER" id="PTHR43436:SF1">
    <property type="entry name" value="TRANSCRIPTIONAL REGULATORY PROTEIN"/>
    <property type="match status" value="1"/>
</dbReference>
<keyword evidence="2" id="KW-0804">Transcription</keyword>
<dbReference type="PROSITE" id="PS01124">
    <property type="entry name" value="HTH_ARAC_FAMILY_2"/>
    <property type="match status" value="1"/>
</dbReference>
<reference evidence="4" key="1">
    <citation type="submission" date="2021-01" db="EMBL/GenBank/DDBJ databases">
        <title>Rhizobium sp. strain KVB221 16S ribosomal RNA gene Genome sequencing and assembly.</title>
        <authorList>
            <person name="Kang M."/>
        </authorList>
    </citation>
    <scope>NUCLEOTIDE SEQUENCE</scope>
    <source>
        <strain evidence="4">KVB221</strain>
    </source>
</reference>
<accession>A0A936YKJ4</accession>
<dbReference type="EMBL" id="JAEQNC010000004">
    <property type="protein sequence ID" value="MBL0372074.1"/>
    <property type="molecule type" value="Genomic_DNA"/>
</dbReference>
<comment type="caution">
    <text evidence="4">The sequence shown here is derived from an EMBL/GenBank/DDBJ whole genome shotgun (WGS) entry which is preliminary data.</text>
</comment>
<dbReference type="GO" id="GO:0003700">
    <property type="term" value="F:DNA-binding transcription factor activity"/>
    <property type="evidence" value="ECO:0007669"/>
    <property type="project" value="InterPro"/>
</dbReference>
<proteinExistence type="predicted"/>
<evidence type="ECO:0000313" key="4">
    <source>
        <dbReference type="EMBL" id="MBL0372074.1"/>
    </source>
</evidence>
<gene>
    <name evidence="4" type="ORF">JJB09_08540</name>
</gene>
<dbReference type="Proteomes" id="UP000633219">
    <property type="component" value="Unassembled WGS sequence"/>
</dbReference>
<dbReference type="Pfam" id="PF06719">
    <property type="entry name" value="AraC_N"/>
    <property type="match status" value="1"/>
</dbReference>
<organism evidence="4 5">
    <name type="scientific">Rhizobium setariae</name>
    <dbReference type="NCBI Taxonomy" id="2801340"/>
    <lineage>
        <taxon>Bacteria</taxon>
        <taxon>Pseudomonadati</taxon>
        <taxon>Pseudomonadota</taxon>
        <taxon>Alphaproteobacteria</taxon>
        <taxon>Hyphomicrobiales</taxon>
        <taxon>Rhizobiaceae</taxon>
        <taxon>Rhizobium/Agrobacterium group</taxon>
        <taxon>Rhizobium</taxon>
    </lineage>
</organism>
<dbReference type="SUPFAM" id="SSF46689">
    <property type="entry name" value="Homeodomain-like"/>
    <property type="match status" value="2"/>
</dbReference>
<keyword evidence="1" id="KW-0805">Transcription regulation</keyword>
<feature type="domain" description="HTH araC/xylS-type" evidence="3">
    <location>
        <begin position="188"/>
        <end position="286"/>
    </location>
</feature>
<dbReference type="InterPro" id="IPR018060">
    <property type="entry name" value="HTH_AraC"/>
</dbReference>
<dbReference type="InterPro" id="IPR009594">
    <property type="entry name" value="Tscrpt_reg_HTH_AraC_N"/>
</dbReference>
<sequence>MMHHEELGHLIARYAIEDGIHATAVPRLSAVRISKPTDPVHSVHKAAICIAAQGRKQVILGQEVFEYGPGRHMLVSVDLPVIGQVIGATETEPYLAVRLDLDLDLCADLLMRVSPPSGETGRGLVISDTPRELVEAAIRLMRLQETPEDIDELAPLIEREMMYRLLKGEQGAFIRRMLEPENRNRNIGRAISWIKENYNRSFKVEDVASLSGMSPSSLHQHFREATAMSPLQYQKQLRLQEARRLIFSHSFDAASAGHSVGYDSPSQFSREYKRLFGAPPQRDIDRLRSEPQRYAEA</sequence>
<dbReference type="RefSeq" id="WP_201656065.1">
    <property type="nucleotide sequence ID" value="NZ_JAEQNC010000004.1"/>
</dbReference>
<dbReference type="GO" id="GO:0043565">
    <property type="term" value="F:sequence-specific DNA binding"/>
    <property type="evidence" value="ECO:0007669"/>
    <property type="project" value="InterPro"/>
</dbReference>
<protein>
    <submittedName>
        <fullName evidence="4">AraC family transcriptional regulator</fullName>
    </submittedName>
</protein>
<evidence type="ECO:0000256" key="1">
    <source>
        <dbReference type="ARBA" id="ARBA00023015"/>
    </source>
</evidence>